<dbReference type="PANTHER" id="PTHR31121">
    <property type="entry name" value="ALPHA-1,2 MANNOSYLTRANSFERASE KTR1"/>
    <property type="match status" value="1"/>
</dbReference>
<comment type="similarity">
    <text evidence="1">Belongs to the glycosyltransferase 15 family.</text>
</comment>
<keyword evidence="5" id="KW-1185">Reference proteome</keyword>
<keyword evidence="3" id="KW-0732">Signal</keyword>
<dbReference type="InterPro" id="IPR002685">
    <property type="entry name" value="Glyco_trans_15"/>
</dbReference>
<dbReference type="RefSeq" id="XP_012181645.1">
    <property type="nucleotide sequence ID" value="XM_012326255.1"/>
</dbReference>
<proteinExistence type="inferred from homology"/>
<dbReference type="STRING" id="599839.J4HWJ3"/>
<feature type="chain" id="PRO_5003779269" description="Glycolipid 2-alpha-mannosyltransferase" evidence="3">
    <location>
        <begin position="24"/>
        <end position="114"/>
    </location>
</feature>
<dbReference type="Pfam" id="PF01793">
    <property type="entry name" value="Glyco_transf_15"/>
    <property type="match status" value="1"/>
</dbReference>
<dbReference type="OrthoDB" id="439943at2759"/>
<protein>
    <recommendedName>
        <fullName evidence="6">Glycolipid 2-alpha-mannosyltransferase</fullName>
    </recommendedName>
</protein>
<organism evidence="4 5">
    <name type="scientific">Fibroporia radiculosa</name>
    <dbReference type="NCBI Taxonomy" id="599839"/>
    <lineage>
        <taxon>Eukaryota</taxon>
        <taxon>Fungi</taxon>
        <taxon>Dikarya</taxon>
        <taxon>Basidiomycota</taxon>
        <taxon>Agaricomycotina</taxon>
        <taxon>Agaricomycetes</taxon>
        <taxon>Polyporales</taxon>
        <taxon>Fibroporiaceae</taxon>
        <taxon>Fibroporia</taxon>
    </lineage>
</organism>
<dbReference type="PANTHER" id="PTHR31121:SF6">
    <property type="entry name" value="ALPHA-1,2 MANNOSYLTRANSFERASE KTR1"/>
    <property type="match status" value="1"/>
</dbReference>
<reference evidence="4 5" key="1">
    <citation type="journal article" date="2012" name="Appl. Environ. Microbiol.">
        <title>Short-read sequencing for genomic analysis of the brown rot fungus Fibroporia radiculosa.</title>
        <authorList>
            <person name="Tang J.D."/>
            <person name="Perkins A.D."/>
            <person name="Sonstegard T.S."/>
            <person name="Schroeder S.G."/>
            <person name="Burgess S.C."/>
            <person name="Diehl S.V."/>
        </authorList>
    </citation>
    <scope>NUCLEOTIDE SEQUENCE [LARGE SCALE GENOMIC DNA]</scope>
    <source>
        <strain evidence="4 5">TFFH 294</strain>
    </source>
</reference>
<dbReference type="GO" id="GO:0016020">
    <property type="term" value="C:membrane"/>
    <property type="evidence" value="ECO:0007669"/>
    <property type="project" value="InterPro"/>
</dbReference>
<name>J4HWJ3_9APHY</name>
<evidence type="ECO:0008006" key="6">
    <source>
        <dbReference type="Google" id="ProtNLM"/>
    </source>
</evidence>
<evidence type="ECO:0000256" key="2">
    <source>
        <dbReference type="ARBA" id="ARBA00022679"/>
    </source>
</evidence>
<dbReference type="EMBL" id="HE797078">
    <property type="protein sequence ID" value="CCM02362.1"/>
    <property type="molecule type" value="Genomic_DNA"/>
</dbReference>
<dbReference type="GO" id="GO:0006487">
    <property type="term" value="P:protein N-linked glycosylation"/>
    <property type="evidence" value="ECO:0007669"/>
    <property type="project" value="TreeGrafter"/>
</dbReference>
<dbReference type="Proteomes" id="UP000006352">
    <property type="component" value="Unassembled WGS sequence"/>
</dbReference>
<dbReference type="GO" id="GO:0000026">
    <property type="term" value="F:alpha-1,2-mannosyltransferase activity"/>
    <property type="evidence" value="ECO:0007669"/>
    <property type="project" value="TreeGrafter"/>
</dbReference>
<dbReference type="GO" id="GO:0000032">
    <property type="term" value="P:cell wall mannoprotein biosynthetic process"/>
    <property type="evidence" value="ECO:0007669"/>
    <property type="project" value="TreeGrafter"/>
</dbReference>
<dbReference type="GeneID" id="24097273"/>
<feature type="signal peptide" evidence="3">
    <location>
        <begin position="1"/>
        <end position="23"/>
    </location>
</feature>
<gene>
    <name evidence="4" type="ORF">FIBRA_04457</name>
</gene>
<dbReference type="InParanoid" id="J4HWJ3"/>
<sequence length="114" mass="13290">MMTPIRYVFLVLAIIVSLHFILSFSHEDYNKATSLSRITGMYKETAPPKTPPTYYDYGLRNSTRANATFVLLARNADLSGIVSSMKQMEDRFNKHYNYPYVFLNEEPFSEEFKQ</sequence>
<dbReference type="Gene3D" id="3.90.550.10">
    <property type="entry name" value="Spore Coat Polysaccharide Biosynthesis Protein SpsA, Chain A"/>
    <property type="match status" value="1"/>
</dbReference>
<dbReference type="AlphaFoldDB" id="J4HWJ3"/>
<keyword evidence="2" id="KW-0808">Transferase</keyword>
<evidence type="ECO:0000313" key="5">
    <source>
        <dbReference type="Proteomes" id="UP000006352"/>
    </source>
</evidence>
<dbReference type="GO" id="GO:0005794">
    <property type="term" value="C:Golgi apparatus"/>
    <property type="evidence" value="ECO:0007669"/>
    <property type="project" value="TreeGrafter"/>
</dbReference>
<dbReference type="HOGENOM" id="CLU_2229407_0_0_1"/>
<evidence type="ECO:0000256" key="3">
    <source>
        <dbReference type="SAM" id="SignalP"/>
    </source>
</evidence>
<dbReference type="SUPFAM" id="SSF53448">
    <property type="entry name" value="Nucleotide-diphospho-sugar transferases"/>
    <property type="match status" value="1"/>
</dbReference>
<evidence type="ECO:0000313" key="4">
    <source>
        <dbReference type="EMBL" id="CCM02362.1"/>
    </source>
</evidence>
<accession>J4HWJ3</accession>
<dbReference type="InterPro" id="IPR029044">
    <property type="entry name" value="Nucleotide-diphossugar_trans"/>
</dbReference>
<evidence type="ECO:0000256" key="1">
    <source>
        <dbReference type="ARBA" id="ARBA00007677"/>
    </source>
</evidence>